<proteinExistence type="predicted"/>
<feature type="region of interest" description="Disordered" evidence="1">
    <location>
        <begin position="576"/>
        <end position="602"/>
    </location>
</feature>
<dbReference type="EMBL" id="CYGV01001400">
    <property type="protein sequence ID" value="CUA73993.1"/>
    <property type="molecule type" value="Genomic_DNA"/>
</dbReference>
<dbReference type="PANTHER" id="PTHR24413">
    <property type="entry name" value="SPECKLE-TYPE POZ PROTEIN"/>
    <property type="match status" value="1"/>
</dbReference>
<dbReference type="Gene3D" id="3.40.50.1110">
    <property type="entry name" value="SGNH hydrolase"/>
    <property type="match status" value="1"/>
</dbReference>
<keyword evidence="4" id="KW-1185">Reference proteome</keyword>
<feature type="region of interest" description="Disordered" evidence="1">
    <location>
        <begin position="700"/>
        <end position="720"/>
    </location>
</feature>
<gene>
    <name evidence="3" type="ORF">RSOLAG22IIIB_01514</name>
</gene>
<evidence type="ECO:0000256" key="1">
    <source>
        <dbReference type="SAM" id="MobiDB-lite"/>
    </source>
</evidence>
<feature type="compositionally biased region" description="Polar residues" evidence="1">
    <location>
        <begin position="254"/>
        <end position="263"/>
    </location>
</feature>
<dbReference type="AlphaFoldDB" id="A0A0K6G5X2"/>
<feature type="compositionally biased region" description="Pro residues" evidence="1">
    <location>
        <begin position="862"/>
        <end position="879"/>
    </location>
</feature>
<feature type="compositionally biased region" description="Low complexity" evidence="1">
    <location>
        <begin position="816"/>
        <end position="827"/>
    </location>
</feature>
<dbReference type="InterPro" id="IPR011333">
    <property type="entry name" value="SKP1/BTB/POZ_sf"/>
</dbReference>
<feature type="compositionally biased region" description="Basic residues" evidence="1">
    <location>
        <begin position="845"/>
        <end position="861"/>
    </location>
</feature>
<feature type="compositionally biased region" description="Polar residues" evidence="1">
    <location>
        <begin position="700"/>
        <end position="718"/>
    </location>
</feature>
<feature type="compositionally biased region" description="Low complexity" evidence="1">
    <location>
        <begin position="264"/>
        <end position="289"/>
    </location>
</feature>
<evidence type="ECO:0000313" key="3">
    <source>
        <dbReference type="EMBL" id="CUA73993.1"/>
    </source>
</evidence>
<sequence>MEMETLKPSWQGHEKLERIFIFGDSYSSVLPLITEDNVPDPTIDLPLGVPFPGDTWTEGEMPNWVGYLIKTWPYERPLLIHDFAIGGDTIPKMNMRINGPYLGLVGSRCKCNEHWKPANSLFVFWIGINDLASINGEESIKEKLADLFACVQTTYTTGARAFLFIDLPPIHRAPLIVKNEALSRNVALRYEFWNDNLNKMIQQFSKEHPDASCFQYSSFKLLTSILDDPAEYGFDEGDARQFCKSITARTLLTTAMQPSSPQASRSLRSYSTSSTSSSPRPSTITARPSFPWVPHPRPSSLGQHQSPIPGTSSSSWERDSSSSGGAWAMRQGTSQVTATVGGSTNMEDHAMRQWSFNAFEWQVRDVMRLKEYLDRWSAEQTSSVTHANQGHLTDSGDNSVPELLRESPIIGDGKFKLEVCASYSPNRLDISQDPAGPSDARLSAFVTSLMLDYAPHTDAELCTTMMAAIKVRGDFAGERGARADWVWEFWDQEWTFRKESEFWECPLPSLSTLLEHPRIAATNSFTLCIQIHTPVGPQIPQQPSIYYVPKDLLEGIEASLDNANTGDVQFVCLERLDSSSSPPGSSTPNSRRSSSEASTHLLQTSPKLVARKRVIYAHSDILRSRGGGEYFSTMFSSGFAENAAPAPGERKIHTVIVEEADFNTIYWMLKWVYGNWLLFQDDDDPRIVFKSMGQGQSVKWLPSSYTPGPTQGPPSSARQAGEWEWQTLYRIDTPSEAGSLGQSLRSLVLDDPNPELGHAQTSSQGSTGARAESEASPELSPRVSTTAMPRAPTRATSGAGVRRSSKPSTSGPPARNTNTSGSASTSGPFRGGNPGFTAVPPHTPRFSHTHPHGHTHPHPHTPRPQPDPHVHPTSPPPPASALAVYQTAHRYALPGLAQLALNHVLETITPQRAFALLLATRVWDELHALIEDYVVNAWDEVSRSEEFETCCREIAAGEWGVDGGMTLTELFRRLQSPTSTRYSNKT</sequence>
<feature type="compositionally biased region" description="Low complexity" evidence="1">
    <location>
        <begin position="578"/>
        <end position="598"/>
    </location>
</feature>
<dbReference type="Gene3D" id="3.30.710.10">
    <property type="entry name" value="Potassium Channel Kv1.1, Chain A"/>
    <property type="match status" value="1"/>
</dbReference>
<evidence type="ECO:0000313" key="4">
    <source>
        <dbReference type="Proteomes" id="UP000044841"/>
    </source>
</evidence>
<reference evidence="3 4" key="1">
    <citation type="submission" date="2015-07" db="EMBL/GenBank/DDBJ databases">
        <authorList>
            <person name="Noorani M."/>
        </authorList>
    </citation>
    <scope>NUCLEOTIDE SEQUENCE [LARGE SCALE GENOMIC DNA]</scope>
    <source>
        <strain evidence="3">BBA 69670</strain>
    </source>
</reference>
<feature type="region of interest" description="Disordered" evidence="1">
    <location>
        <begin position="747"/>
        <end position="880"/>
    </location>
</feature>
<dbReference type="InterPro" id="IPR000210">
    <property type="entry name" value="BTB/POZ_dom"/>
</dbReference>
<dbReference type="Proteomes" id="UP000044841">
    <property type="component" value="Unassembled WGS sequence"/>
</dbReference>
<feature type="domain" description="BTB" evidence="2">
    <location>
        <begin position="604"/>
        <end position="681"/>
    </location>
</feature>
<accession>A0A0K6G5X2</accession>
<feature type="compositionally biased region" description="Polar residues" evidence="1">
    <location>
        <begin position="300"/>
        <end position="311"/>
    </location>
</feature>
<dbReference type="InterPro" id="IPR036514">
    <property type="entry name" value="SGNH_hydro_sf"/>
</dbReference>
<dbReference type="SUPFAM" id="SSF52266">
    <property type="entry name" value="SGNH hydrolase"/>
    <property type="match status" value="1"/>
</dbReference>
<name>A0A0K6G5X2_9AGAM</name>
<organism evidence="3 4">
    <name type="scientific">Rhizoctonia solani</name>
    <dbReference type="NCBI Taxonomy" id="456999"/>
    <lineage>
        <taxon>Eukaryota</taxon>
        <taxon>Fungi</taxon>
        <taxon>Dikarya</taxon>
        <taxon>Basidiomycota</taxon>
        <taxon>Agaricomycotina</taxon>
        <taxon>Agaricomycetes</taxon>
        <taxon>Cantharellales</taxon>
        <taxon>Ceratobasidiaceae</taxon>
        <taxon>Rhizoctonia</taxon>
    </lineage>
</organism>
<feature type="region of interest" description="Disordered" evidence="1">
    <location>
        <begin position="254"/>
        <end position="332"/>
    </location>
</feature>
<dbReference type="CDD" id="cd18186">
    <property type="entry name" value="BTB_POZ_ZBTB_KLHL-like"/>
    <property type="match status" value="1"/>
</dbReference>
<feature type="compositionally biased region" description="Low complexity" evidence="1">
    <location>
        <begin position="785"/>
        <end position="796"/>
    </location>
</feature>
<protein>
    <recommendedName>
        <fullName evidence="2">BTB domain-containing protein</fullName>
    </recommendedName>
</protein>
<evidence type="ECO:0000259" key="2">
    <source>
        <dbReference type="PROSITE" id="PS50097"/>
    </source>
</evidence>
<dbReference type="PROSITE" id="PS50097">
    <property type="entry name" value="BTB"/>
    <property type="match status" value="1"/>
</dbReference>